<evidence type="ECO:0000256" key="17">
    <source>
        <dbReference type="PIRSR" id="PIRSR634015-1"/>
    </source>
</evidence>
<evidence type="ECO:0000256" key="19">
    <source>
        <dbReference type="SAM" id="Phobius"/>
    </source>
</evidence>
<evidence type="ECO:0000256" key="18">
    <source>
        <dbReference type="PIRSR" id="PIRSR634015-3"/>
    </source>
</evidence>
<dbReference type="InterPro" id="IPR011701">
    <property type="entry name" value="MFS"/>
</dbReference>
<evidence type="ECO:0000256" key="8">
    <source>
        <dbReference type="ARBA" id="ARBA00022692"/>
    </source>
</evidence>
<dbReference type="Proteomes" id="UP000095282">
    <property type="component" value="Unplaced"/>
</dbReference>
<keyword evidence="7" id="KW-0808">Transferase</keyword>
<feature type="transmembrane region" description="Helical" evidence="19">
    <location>
        <begin position="399"/>
        <end position="422"/>
    </location>
</feature>
<dbReference type="InterPro" id="IPR049980">
    <property type="entry name" value="LTA4H_cat"/>
</dbReference>
<protein>
    <submittedName>
        <fullName evidence="22">MFS domain-containing protein</fullName>
    </submittedName>
</protein>
<dbReference type="Gene3D" id="1.20.1250.20">
    <property type="entry name" value="MFS general substrate transporter like domains"/>
    <property type="match status" value="1"/>
</dbReference>
<evidence type="ECO:0000256" key="14">
    <source>
        <dbReference type="ARBA" id="ARBA00023136"/>
    </source>
</evidence>
<dbReference type="InterPro" id="IPR045357">
    <property type="entry name" value="Aminopeptidase_N-like_N"/>
</dbReference>
<dbReference type="InterPro" id="IPR038502">
    <property type="entry name" value="M1_LTA-4_hydro/amino_C_sf"/>
</dbReference>
<reference evidence="22" key="1">
    <citation type="submission" date="2016-11" db="UniProtKB">
        <authorList>
            <consortium name="WormBaseParasite"/>
        </authorList>
    </citation>
    <scope>IDENTIFICATION</scope>
</reference>
<evidence type="ECO:0000256" key="1">
    <source>
        <dbReference type="ARBA" id="ARBA00004141"/>
    </source>
</evidence>
<feature type="transmembrane region" description="Helical" evidence="19">
    <location>
        <begin position="304"/>
        <end position="325"/>
    </location>
</feature>
<dbReference type="SUPFAM" id="SSF55486">
    <property type="entry name" value="Metalloproteases ('zincins'), catalytic domain"/>
    <property type="match status" value="1"/>
</dbReference>
<dbReference type="Gene3D" id="1.25.40.320">
    <property type="entry name" value="Peptidase M1, leukotriene A4 hydrolase/aminopeptidase C-terminal domain"/>
    <property type="match status" value="1"/>
</dbReference>
<dbReference type="PRINTS" id="PR00756">
    <property type="entry name" value="ALADIPTASE"/>
</dbReference>
<feature type="binding site" evidence="18">
    <location>
        <position position="1431"/>
    </location>
    <ligand>
        <name>Zn(2+)</name>
        <dbReference type="ChEBI" id="CHEBI:29105"/>
        <note>catalytic</note>
    </ligand>
</feature>
<dbReference type="GO" id="GO:0008270">
    <property type="term" value="F:zinc ion binding"/>
    <property type="evidence" value="ECO:0007669"/>
    <property type="project" value="InterPro"/>
</dbReference>
<dbReference type="InterPro" id="IPR020846">
    <property type="entry name" value="MFS_dom"/>
</dbReference>
<keyword evidence="9 18" id="KW-0479">Metal-binding</keyword>
<dbReference type="InterPro" id="IPR001958">
    <property type="entry name" value="Tet-R_TetA/multi-R_MdtG-like"/>
</dbReference>
<evidence type="ECO:0000256" key="3">
    <source>
        <dbReference type="ARBA" id="ARBA00005232"/>
    </source>
</evidence>
<keyword evidence="15" id="KW-0012">Acyltransferase</keyword>
<dbReference type="Pfam" id="PF17900">
    <property type="entry name" value="Peptidase_M1_N"/>
    <property type="match status" value="1"/>
</dbReference>
<keyword evidence="10" id="KW-0378">Hydrolase</keyword>
<evidence type="ECO:0000256" key="2">
    <source>
        <dbReference type="ARBA" id="ARBA00004496"/>
    </source>
</evidence>
<dbReference type="PROSITE" id="PS00440">
    <property type="entry name" value="ACYLTRANSF_C_2"/>
    <property type="match status" value="1"/>
</dbReference>
<dbReference type="eggNOG" id="KOG1047">
    <property type="taxonomic scope" value="Eukaryota"/>
</dbReference>
<dbReference type="InterPro" id="IPR036259">
    <property type="entry name" value="MFS_trans_sf"/>
</dbReference>
<proteinExistence type="inferred from homology"/>
<dbReference type="FunFam" id="3.30.2010.30:FF:000001">
    <property type="entry name" value="Leukotriene A(4) hydrolase"/>
    <property type="match status" value="1"/>
</dbReference>
<dbReference type="NCBIfam" id="TIGR00880">
    <property type="entry name" value="2_A_01_02"/>
    <property type="match status" value="1"/>
</dbReference>
<dbReference type="InterPro" id="IPR027268">
    <property type="entry name" value="Peptidase_M4/M1_CTD_sf"/>
</dbReference>
<dbReference type="GO" id="GO:0043171">
    <property type="term" value="P:peptide catabolic process"/>
    <property type="evidence" value="ECO:0007669"/>
    <property type="project" value="TreeGrafter"/>
</dbReference>
<evidence type="ECO:0000256" key="6">
    <source>
        <dbReference type="ARBA" id="ARBA00022670"/>
    </source>
</evidence>
<dbReference type="GO" id="GO:0042910">
    <property type="term" value="F:xenobiotic transmembrane transporter activity"/>
    <property type="evidence" value="ECO:0007669"/>
    <property type="project" value="InterPro"/>
</dbReference>
<dbReference type="SUPFAM" id="SSF48371">
    <property type="entry name" value="ARM repeat"/>
    <property type="match status" value="1"/>
</dbReference>
<dbReference type="Gene3D" id="3.30.559.70">
    <property type="entry name" value="Choline/Carnitine o-acyltransferase, domain 2"/>
    <property type="match status" value="1"/>
</dbReference>
<dbReference type="STRING" id="1561998.A0A1I7UF89"/>
<feature type="transmembrane region" description="Helical" evidence="19">
    <location>
        <begin position="362"/>
        <end position="387"/>
    </location>
</feature>
<evidence type="ECO:0000256" key="10">
    <source>
        <dbReference type="ARBA" id="ARBA00022801"/>
    </source>
</evidence>
<evidence type="ECO:0000256" key="15">
    <source>
        <dbReference type="ARBA" id="ARBA00023315"/>
    </source>
</evidence>
<feature type="transmembrane region" description="Helical" evidence="19">
    <location>
        <begin position="102"/>
        <end position="124"/>
    </location>
</feature>
<keyword evidence="6" id="KW-0645">Protease</keyword>
<feature type="transmembrane region" description="Helical" evidence="19">
    <location>
        <begin position="32"/>
        <end position="55"/>
    </location>
</feature>
<feature type="domain" description="Major facilitator superfamily (MFS) profile" evidence="20">
    <location>
        <begin position="33"/>
        <end position="452"/>
    </location>
</feature>
<feature type="transmembrane region" description="Helical" evidence="19">
    <location>
        <begin position="337"/>
        <end position="356"/>
    </location>
</feature>
<keyword evidence="21" id="KW-1185">Reference proteome</keyword>
<dbReference type="SUPFAM" id="SSF103473">
    <property type="entry name" value="MFS general substrate transporter"/>
    <property type="match status" value="1"/>
</dbReference>
<evidence type="ECO:0000256" key="4">
    <source>
        <dbReference type="ARBA" id="ARBA00010136"/>
    </source>
</evidence>
<comment type="cofactor">
    <cofactor evidence="18">
        <name>Zn(2+)</name>
        <dbReference type="ChEBI" id="CHEBI:29105"/>
    </cofactor>
    <text evidence="18">Binds 1 zinc ion per subunit.</text>
</comment>
<comment type="similarity">
    <text evidence="4">Belongs to the peptidase M1 family.</text>
</comment>
<dbReference type="Gene3D" id="1.10.390.10">
    <property type="entry name" value="Neutral Protease Domain 2"/>
    <property type="match status" value="1"/>
</dbReference>
<dbReference type="Pfam" id="PF01433">
    <property type="entry name" value="Peptidase_M1"/>
    <property type="match status" value="1"/>
</dbReference>
<dbReference type="GO" id="GO:0004301">
    <property type="term" value="F:epoxide hydrolase activity"/>
    <property type="evidence" value="ECO:0007669"/>
    <property type="project" value="TreeGrafter"/>
</dbReference>
<dbReference type="Gene3D" id="3.30.2010.30">
    <property type="match status" value="1"/>
</dbReference>
<keyword evidence="13" id="KW-0482">Metalloprotease</keyword>
<dbReference type="PROSITE" id="PS00439">
    <property type="entry name" value="ACYLTRANSF_C_1"/>
    <property type="match status" value="1"/>
</dbReference>
<feature type="transmembrane region" description="Helical" evidence="19">
    <location>
        <begin position="263"/>
        <end position="284"/>
    </location>
</feature>
<dbReference type="SUPFAM" id="SSF63737">
    <property type="entry name" value="Leukotriene A4 hydrolase N-terminal domain"/>
    <property type="match status" value="1"/>
</dbReference>
<evidence type="ECO:0000256" key="12">
    <source>
        <dbReference type="ARBA" id="ARBA00022989"/>
    </source>
</evidence>
<evidence type="ECO:0000313" key="21">
    <source>
        <dbReference type="Proteomes" id="UP000095282"/>
    </source>
</evidence>
<evidence type="ECO:0000256" key="9">
    <source>
        <dbReference type="ARBA" id="ARBA00022723"/>
    </source>
</evidence>
<keyword evidence="8 19" id="KW-0812">Transmembrane</keyword>
<dbReference type="Gene3D" id="3.30.559.10">
    <property type="entry name" value="Chloramphenicol acetyltransferase-like domain"/>
    <property type="match status" value="1"/>
</dbReference>
<dbReference type="InterPro" id="IPR001930">
    <property type="entry name" value="Peptidase_M1"/>
</dbReference>
<evidence type="ECO:0000256" key="13">
    <source>
        <dbReference type="ARBA" id="ARBA00023049"/>
    </source>
</evidence>
<accession>A0A1I7UF89</accession>
<dbReference type="GO" id="GO:0006508">
    <property type="term" value="P:proteolysis"/>
    <property type="evidence" value="ECO:0007669"/>
    <property type="project" value="UniProtKB-KW"/>
</dbReference>
<sequence>MGFNVPVINRDSELLKQEAKKWLEQQDNQKKCVLVIVSIALLLDNMLYMVIVPIIPKYLRDIHNYQVTFEGYHNETHQLANGTYLVREVGGRIEYLDEELELGWLFASKALLQIFVNPFSGYIIDRVGYEIPMILGLCTMFFSTAIFALGKSYGVLLFARSLQGFGSAFADTSGLAMIADRFTEENERSAALGIALAFISFGCLVAPPFGSVLYSIAGKPVPFLILSFVCLADALAVFMVINPHRRGTDSHGEKVQGTPMWRLFMDPFIACCSGALIMANVSLAFLEPTITTWMSEKMPETPGWLVGVIWLPPFFPHVLGVYVTVKLLKSFPGYTWAIAMIGLAMEGIACFAIPYTNSVMQLVLPLSFVCFGIALIDTSLLPMLGHLVDTRHVSVYGSVYAIADISYSLAYAFGPIIAGWIVTNWGFTALNIIIFVTNVGYAPVLFLLRKVHSYDSLNGAAPTQNGEMTQLNNGQGGYGQVGGKTETTVFNDSYQGWDDQQSYQNQANIPNHAVSFQDSRPQTDFPAGYDPLNPQCQIAYRNLKTVKAALPKPPVPSLEATLDRYLEYAAVVACGQRASLATTHDAAQKFIRQATPLQEQLLEIAEKSPNWATKFWLPEMYMRVRIPTPVNSNPGYIFPKVKFESQEEHLKYTALLTRGLLEYKNMIDTKQVCREKSTGAQKLQMCMEQYDRVLSCYREPGIGEDTQIRKQKTNDGNEHILVMCRNQTFILHSRINGALVSFADVEHQLTKIEEISKINQNNSTKIGASGVGPRDEAAKFWHEMLTVEQNSKSYEWVKSALFVVCLDMEDTVDYGKMVNTLDIKEKEKEFIARGYSTLTGHGSSVFGLNRWYDATIQLVVSSSGVNGLCIEHSTAEGIVIINMAESAIKYAQKYFKSKMTDSEKQAEVFDELAKELELEVLIFDEFGKDSIKKWGVSPDGFIQLIMQLAHYKTHGHLVSTYESASVRRFGAGRVDNIRANTQEALEWVTAMTNKKETRERKLDLFKKAVLKQLKVTLENISGYGIDNHLCALFCLAREREEVTGEEIPSLFMDPLWAEVMRFPLSTSQVTTSVDIPDCYLTYGAVVRDGYGCPYNIQPDRVIFAPTAFRSDRRTDLTHFKKSLEDAMRDKENMCQHHHNRPKRDPCSAANNNEITVEHTAIKWTVSFQLKMIIGQATLRCRCLTDATKLVLDVRDLSIRSVSINGVDCDFRIAPNVYTFFGSKMSVYLPPQFQKAGTILQVTVAYGTSPDATALQWMKKEQTADKRMPYLFSQCQAIHARSIVPCMDTPSVKSTYEAEVTVPTGMTCLMSAIGQGSKGDDETTTFFYKQPVAIPSYLIAIVVGCLEKRDISDRCAVWAEPSVVDKAHWEFAETEDILASAEEIAGKYIWGRYDMVCLPPSFPFGGMENPCLTFLTPTLIAGDRSLVSVIAHEIAHSWSGNLVTNSSWEHFWLNEGFTMFIERKICGRLVNEDYRQFMAFNGWTNSLIPAVYEQFTPTHQFTKLIQDHTNVDPDVAFSCVPYEKGSALLFYLEQKLGGSEVFEAYLRDYLKTFAHQAIDSWQWKDHLYKYFADQKEILDTVNFDIWFNGVGMPPEKPNYGQSMVEACEVLLKKWLDADENTVGNITGEDYFSMQPLQQIELLSQLWQHNPPIEHYKLDALNKLYKLNDSQNSELLLK</sequence>
<feature type="active site" description="Proton donor" evidence="17">
    <location>
        <position position="1521"/>
    </location>
</feature>
<feature type="binding site" evidence="18">
    <location>
        <position position="1454"/>
    </location>
    <ligand>
        <name>Zn(2+)</name>
        <dbReference type="ChEBI" id="CHEBI:29105"/>
        <note>catalytic</note>
    </ligand>
</feature>
<dbReference type="GO" id="GO:0008237">
    <property type="term" value="F:metallopeptidase activity"/>
    <property type="evidence" value="ECO:0007669"/>
    <property type="project" value="UniProtKB-KW"/>
</dbReference>
<dbReference type="CDD" id="cd09599">
    <property type="entry name" value="M1_LTA4H"/>
    <property type="match status" value="1"/>
</dbReference>
<keyword evidence="11 18" id="KW-0862">Zinc</keyword>
<dbReference type="FunFam" id="3.30.559.10:FF:000091">
    <property type="entry name" value="Choline O-acetyltransferase"/>
    <property type="match status" value="1"/>
</dbReference>
<feature type="transmembrane region" description="Helical" evidence="19">
    <location>
        <begin position="131"/>
        <end position="150"/>
    </location>
</feature>
<dbReference type="InterPro" id="IPR023213">
    <property type="entry name" value="CAT-like_dom_sf"/>
</dbReference>
<dbReference type="GO" id="GO:0004177">
    <property type="term" value="F:aminopeptidase activity"/>
    <property type="evidence" value="ECO:0007669"/>
    <property type="project" value="TreeGrafter"/>
</dbReference>
<evidence type="ECO:0000256" key="11">
    <source>
        <dbReference type="ARBA" id="ARBA00022833"/>
    </source>
</evidence>
<dbReference type="CDD" id="cd17383">
    <property type="entry name" value="MFS_SLC18A3_VAChT"/>
    <property type="match status" value="1"/>
</dbReference>
<feature type="transmembrane region" description="Helical" evidence="19">
    <location>
        <begin position="428"/>
        <end position="448"/>
    </location>
</feature>
<dbReference type="SUPFAM" id="SSF52777">
    <property type="entry name" value="CoA-dependent acyltransferases"/>
    <property type="match status" value="2"/>
</dbReference>
<evidence type="ECO:0000256" key="5">
    <source>
        <dbReference type="ARBA" id="ARBA00022490"/>
    </source>
</evidence>
<comment type="subcellular location">
    <subcellularLocation>
        <location evidence="2">Cytoplasm</location>
    </subcellularLocation>
    <subcellularLocation>
        <location evidence="1">Membrane</location>
        <topology evidence="1">Multi-pass membrane protein</topology>
    </subcellularLocation>
</comment>
<dbReference type="PANTHER" id="PTHR45726:SF6">
    <property type="entry name" value="PEPTIDASE M1 LEUKOTRIENE A4 HYDROLASE_AMINOPEPTIDASE C-TERMINAL DOMAIN-CONTAINING PROTEIN"/>
    <property type="match status" value="1"/>
</dbReference>
<dbReference type="InterPro" id="IPR014782">
    <property type="entry name" value="Peptidase_M1_dom"/>
</dbReference>
<dbReference type="FunFam" id="3.30.559.70:FF:000018">
    <property type="entry name" value="Choline O-acetyltransferase"/>
    <property type="match status" value="1"/>
</dbReference>
<feature type="active site" description="Proton acceptor" evidence="16">
    <location>
        <position position="872"/>
    </location>
</feature>
<dbReference type="InterPro" id="IPR016024">
    <property type="entry name" value="ARM-type_fold"/>
</dbReference>
<evidence type="ECO:0000313" key="22">
    <source>
        <dbReference type="WBParaSite" id="Csp11.Scaffold629.g8723.t1"/>
    </source>
</evidence>
<feature type="transmembrane region" description="Helical" evidence="19">
    <location>
        <begin position="223"/>
        <end position="242"/>
    </location>
</feature>
<dbReference type="eggNOG" id="KOG3717">
    <property type="taxonomic scope" value="Eukaryota"/>
</dbReference>
<feature type="binding site" evidence="18">
    <location>
        <position position="1435"/>
    </location>
    <ligand>
        <name>Zn(2+)</name>
        <dbReference type="ChEBI" id="CHEBI:29105"/>
        <note>catalytic</note>
    </ligand>
</feature>
<comment type="similarity">
    <text evidence="3">Belongs to the carnitine/choline acetyltransferase family.</text>
</comment>
<keyword evidence="12 19" id="KW-1133">Transmembrane helix</keyword>
<evidence type="ECO:0000256" key="7">
    <source>
        <dbReference type="ARBA" id="ARBA00022679"/>
    </source>
</evidence>
<dbReference type="Pfam" id="PF07690">
    <property type="entry name" value="MFS_1"/>
    <property type="match status" value="1"/>
</dbReference>
<dbReference type="FunFam" id="1.10.390.10:FF:000003">
    <property type="entry name" value="Leukotriene A(4) hydrolase"/>
    <property type="match status" value="1"/>
</dbReference>
<dbReference type="Gene3D" id="2.60.40.1730">
    <property type="entry name" value="tricorn interacting facor f3 domain"/>
    <property type="match status" value="1"/>
</dbReference>
<dbReference type="InterPro" id="IPR000542">
    <property type="entry name" value="Carn_acyl_trans"/>
</dbReference>
<dbReference type="GO" id="GO:0016746">
    <property type="term" value="F:acyltransferase activity"/>
    <property type="evidence" value="ECO:0007669"/>
    <property type="project" value="UniProtKB-KW"/>
</dbReference>
<dbReference type="GO" id="GO:0016020">
    <property type="term" value="C:membrane"/>
    <property type="evidence" value="ECO:0007669"/>
    <property type="project" value="UniProtKB-SubCell"/>
</dbReference>
<organism evidence="21 22">
    <name type="scientific">Caenorhabditis tropicalis</name>
    <dbReference type="NCBI Taxonomy" id="1561998"/>
    <lineage>
        <taxon>Eukaryota</taxon>
        <taxon>Metazoa</taxon>
        <taxon>Ecdysozoa</taxon>
        <taxon>Nematoda</taxon>
        <taxon>Chromadorea</taxon>
        <taxon>Rhabditida</taxon>
        <taxon>Rhabditina</taxon>
        <taxon>Rhabditomorpha</taxon>
        <taxon>Rhabditoidea</taxon>
        <taxon>Rhabditidae</taxon>
        <taxon>Peloderinae</taxon>
        <taxon>Caenorhabditis</taxon>
    </lineage>
</organism>
<keyword evidence="14 19" id="KW-0472">Membrane</keyword>
<dbReference type="InterPro" id="IPR042097">
    <property type="entry name" value="Aminopeptidase_N-like_N_sf"/>
</dbReference>
<dbReference type="InterPro" id="IPR034015">
    <property type="entry name" value="M1_LTA4H"/>
</dbReference>
<evidence type="ECO:0000259" key="20">
    <source>
        <dbReference type="PROSITE" id="PS50850"/>
    </source>
</evidence>
<dbReference type="InterPro" id="IPR039551">
    <property type="entry name" value="Cho/carn_acyl_trans"/>
</dbReference>
<dbReference type="PANTHER" id="PTHR45726">
    <property type="entry name" value="LEUKOTRIENE A-4 HYDROLASE"/>
    <property type="match status" value="1"/>
</dbReference>
<dbReference type="FunFam" id="2.60.40.1730:FF:000004">
    <property type="entry name" value="Leukotriene A(4) hydrolase"/>
    <property type="match status" value="1"/>
</dbReference>
<dbReference type="Pfam" id="PF00755">
    <property type="entry name" value="Carn_acyltransf"/>
    <property type="match status" value="1"/>
</dbReference>
<dbReference type="PROSITE" id="PS50850">
    <property type="entry name" value="MFS"/>
    <property type="match status" value="1"/>
</dbReference>
<dbReference type="eggNOG" id="KOG3764">
    <property type="taxonomic scope" value="Eukaryota"/>
</dbReference>
<evidence type="ECO:0000256" key="16">
    <source>
        <dbReference type="PIRSR" id="PIRSR600542-1"/>
    </source>
</evidence>
<dbReference type="InterPro" id="IPR042231">
    <property type="entry name" value="Cho/carn_acyl_trans_2"/>
</dbReference>
<name>A0A1I7UF89_9PELO</name>
<feature type="active site" description="Proton acceptor" evidence="17">
    <location>
        <position position="1432"/>
    </location>
</feature>
<dbReference type="GO" id="GO:0005829">
    <property type="term" value="C:cytosol"/>
    <property type="evidence" value="ECO:0007669"/>
    <property type="project" value="TreeGrafter"/>
</dbReference>
<feature type="transmembrane region" description="Helical" evidence="19">
    <location>
        <begin position="191"/>
        <end position="217"/>
    </location>
</feature>
<keyword evidence="5" id="KW-0963">Cytoplasm</keyword>
<dbReference type="WBParaSite" id="Csp11.Scaffold629.g8723.t1">
    <property type="protein sequence ID" value="Csp11.Scaffold629.g8723.t1"/>
    <property type="gene ID" value="Csp11.Scaffold629.g8723"/>
</dbReference>